<feature type="compositionally biased region" description="Acidic residues" evidence="1">
    <location>
        <begin position="737"/>
        <end position="747"/>
    </location>
</feature>
<comment type="caution">
    <text evidence="2">The sequence shown here is derived from an EMBL/GenBank/DDBJ whole genome shotgun (WGS) entry which is preliminary data.</text>
</comment>
<name>A0ABQ5RVE6_9CHLO</name>
<dbReference type="InterPro" id="IPR050870">
    <property type="entry name" value="FAST_kinase"/>
</dbReference>
<gene>
    <name evidence="2" type="ORF">VaNZ11_004025</name>
</gene>
<feature type="region of interest" description="Disordered" evidence="1">
    <location>
        <begin position="1172"/>
        <end position="1234"/>
    </location>
</feature>
<proteinExistence type="predicted"/>
<sequence length="1402" mass="149730">MHSGIRMLVKECRYGPLRDGRRHYGRIAYRGLLNERRCRITRTEVHSQRCVVALCAAASSGFLTPQLLTAAISKSKSIDDLFSICSNNWNVLNHIHVSAALSAAVKLPGAQRAAASPLLDSLADLFLHTLPGSTLREVANVVWSLAKLGRPVPHALLSAVLLVQQRHDLLGTASPQALANILWALATWQTRGPGQLLLLLLEHCCTLLPMFRPQDTANVLWALGRLNQSTGPLPPMPASLLPGLLSTAAEQATGMTPQGLATSVWACHRLRLSHAAFLHAAATAFRAQLPAASPTDVALLTASLAGLRFRCPVLLRAVAERCCREARGSNGSSMGADSGGVAADAVTWNPFCRKRVLWAFATLKYRHPVAVRALLASASEEEDTDGIGGASAALDWIWEPGGWTRDRGEYNDIEGGGGSSNESDIGYSRGGAVDSRLRKVALGASTLIWCLARLGCGRSAGYEQRVAIAAAESLWAARDAVGLSHAAIAAWGLEQLGLPQDRMLDMARTRLLQALERISTPNMNTVAQASNPSAERNGISHIGDTVKYIRDDIGRDGGASATVTTADCLLLTAMAEDPSASRAGITRRELPPGDLDAAVMVLWCMARQGSRPATAVRSPVESRSDNAKHNAAEDADGMVTAAAARSHLLDAFSRVAPRLLHRLSIRQLPLVCCAYVQMGRNDAEVLGAAAELLMGRVPASGPRTGGTRWSPQPERRIDEEAQPWRDCGSGPDSILKEDEEGEDEAGEEGGVPTGEGNTLLQHEDVEELSEEVVEQEDWEYDMYCHLDDNASDIGVETSSSRGKGGNKSSRRSSSGTAGRCSRGGPVLLSRFPRNGLAMVLWALASAGYASPQLMQQAAAEVMHLFPRLPAAAGPACAEATPVPTNPATNAALPPQPVGAAVSRWAALILWAFAASDCYNPGLYDNLLSYVIRKVPRLGPGRAAVVLWACAVAGHYRRDVLEALCRALQEDLRTLPPATFTQANWAIAHLSAGLCLNWRGPAASHLTSLAPNLSRHQSAVILWTLAVQQLVLTPQDPRKFTKAVDLLLTKLTAPQSPETRLTRDSDWAGEWTSAHDTSLTYGGGGTAVETESQGADQTQTQIMVKEQGWDLSHGTHGDLDPDLHRLRNQSTELSLLEPGVALITAEALALLLASPHAAVRARVNVRLTALASESPPLPLPRQPPSTLPLPSSTAAVDGPDRPAMTTAPPSIWIGGEEAEAGSGARPDHDFSAARAGPSGLVMTRGSVMAQLAATWQHALRRRHPQQAAVAEAARQLGYFPRLLRTHGSFPLALPSAVELPHTAPAPTVLLLADRSDFATNIVGQPLGLLFTTVQMLRERGWLVAVVVAPQFEALRPASRQVRQLRHLLQAAGVRQRAAGEPSWRSCDGGADNHCSDGDSSERR</sequence>
<dbReference type="PANTHER" id="PTHR21228">
    <property type="entry name" value="FAST LEU-RICH DOMAIN-CONTAINING"/>
    <property type="match status" value="1"/>
</dbReference>
<evidence type="ECO:0000256" key="1">
    <source>
        <dbReference type="SAM" id="MobiDB-lite"/>
    </source>
</evidence>
<feature type="compositionally biased region" description="Pro residues" evidence="1">
    <location>
        <begin position="1174"/>
        <end position="1186"/>
    </location>
</feature>
<protein>
    <recommendedName>
        <fullName evidence="4">RAP domain-containing protein</fullName>
    </recommendedName>
</protein>
<dbReference type="Proteomes" id="UP001165090">
    <property type="component" value="Unassembled WGS sequence"/>
</dbReference>
<feature type="region of interest" description="Disordered" evidence="1">
    <location>
        <begin position="697"/>
        <end position="758"/>
    </location>
</feature>
<feature type="compositionally biased region" description="Basic and acidic residues" evidence="1">
    <location>
        <begin position="713"/>
        <end position="723"/>
    </location>
</feature>
<keyword evidence="3" id="KW-1185">Reference proteome</keyword>
<dbReference type="PANTHER" id="PTHR21228:SF40">
    <property type="entry name" value="LD45607P"/>
    <property type="match status" value="1"/>
</dbReference>
<feature type="region of interest" description="Disordered" evidence="1">
    <location>
        <begin position="1379"/>
        <end position="1402"/>
    </location>
</feature>
<feature type="compositionally biased region" description="Low complexity" evidence="1">
    <location>
        <begin position="811"/>
        <end position="821"/>
    </location>
</feature>
<evidence type="ECO:0000313" key="3">
    <source>
        <dbReference type="Proteomes" id="UP001165090"/>
    </source>
</evidence>
<organism evidence="2 3">
    <name type="scientific">Volvox africanus</name>
    <dbReference type="NCBI Taxonomy" id="51714"/>
    <lineage>
        <taxon>Eukaryota</taxon>
        <taxon>Viridiplantae</taxon>
        <taxon>Chlorophyta</taxon>
        <taxon>core chlorophytes</taxon>
        <taxon>Chlorophyceae</taxon>
        <taxon>CS clade</taxon>
        <taxon>Chlamydomonadales</taxon>
        <taxon>Volvocaceae</taxon>
        <taxon>Volvox</taxon>
    </lineage>
</organism>
<feature type="region of interest" description="Disordered" evidence="1">
    <location>
        <begin position="791"/>
        <end position="821"/>
    </location>
</feature>
<evidence type="ECO:0008006" key="4">
    <source>
        <dbReference type="Google" id="ProtNLM"/>
    </source>
</evidence>
<evidence type="ECO:0000313" key="2">
    <source>
        <dbReference type="EMBL" id="GLI61607.1"/>
    </source>
</evidence>
<dbReference type="EMBL" id="BSDZ01000010">
    <property type="protein sequence ID" value="GLI61607.1"/>
    <property type="molecule type" value="Genomic_DNA"/>
</dbReference>
<reference evidence="2 3" key="1">
    <citation type="journal article" date="2023" name="IScience">
        <title>Expanded male sex-determining region conserved during the evolution of homothallism in the green alga Volvox.</title>
        <authorList>
            <person name="Yamamoto K."/>
            <person name="Matsuzaki R."/>
            <person name="Mahakham W."/>
            <person name="Heman W."/>
            <person name="Sekimoto H."/>
            <person name="Kawachi M."/>
            <person name="Minakuchi Y."/>
            <person name="Toyoda A."/>
            <person name="Nozaki H."/>
        </authorList>
    </citation>
    <scope>NUCLEOTIDE SEQUENCE [LARGE SCALE GENOMIC DNA]</scope>
    <source>
        <strain evidence="2 3">NIES-4468</strain>
    </source>
</reference>
<accession>A0ABQ5RVE6</accession>
<feature type="compositionally biased region" description="Basic and acidic residues" evidence="1">
    <location>
        <begin position="1392"/>
        <end position="1402"/>
    </location>
</feature>